<dbReference type="OrthoDB" id="6077919at2759"/>
<reference evidence="3 4" key="1">
    <citation type="journal article" date="2016" name="G3 (Bethesda)">
        <title>First Draft Assembly and Annotation of the Genome of a California Endemic Oak Quercus lobata Nee (Fagaceae).</title>
        <authorList>
            <person name="Sork V.L."/>
            <person name="Fitz-Gibbon S.T."/>
            <person name="Puiu D."/>
            <person name="Crepeau M."/>
            <person name="Gugger P.F."/>
            <person name="Sherman R."/>
            <person name="Stevens K."/>
            <person name="Langley C.H."/>
            <person name="Pellegrini M."/>
            <person name="Salzberg S.L."/>
        </authorList>
    </citation>
    <scope>NUCLEOTIDE SEQUENCE [LARGE SCALE GENOMIC DNA]</scope>
    <source>
        <strain evidence="3 4">cv. SW786</strain>
    </source>
</reference>
<evidence type="ECO:0000256" key="1">
    <source>
        <dbReference type="SAM" id="MobiDB-lite"/>
    </source>
</evidence>
<feature type="region of interest" description="Disordered" evidence="1">
    <location>
        <begin position="215"/>
        <end position="257"/>
    </location>
</feature>
<evidence type="ECO:0000313" key="4">
    <source>
        <dbReference type="Proteomes" id="UP000594261"/>
    </source>
</evidence>
<organism evidence="3 4">
    <name type="scientific">Quercus lobata</name>
    <name type="common">Valley oak</name>
    <dbReference type="NCBI Taxonomy" id="97700"/>
    <lineage>
        <taxon>Eukaryota</taxon>
        <taxon>Viridiplantae</taxon>
        <taxon>Streptophyta</taxon>
        <taxon>Embryophyta</taxon>
        <taxon>Tracheophyta</taxon>
        <taxon>Spermatophyta</taxon>
        <taxon>Magnoliopsida</taxon>
        <taxon>eudicotyledons</taxon>
        <taxon>Gunneridae</taxon>
        <taxon>Pentapetalae</taxon>
        <taxon>rosids</taxon>
        <taxon>fabids</taxon>
        <taxon>Fagales</taxon>
        <taxon>Fagaceae</taxon>
        <taxon>Quercus</taxon>
    </lineage>
</organism>
<dbReference type="PROSITE" id="PS00028">
    <property type="entry name" value="ZINC_FINGER_C2H2_1"/>
    <property type="match status" value="1"/>
</dbReference>
<feature type="compositionally biased region" description="Polar residues" evidence="1">
    <location>
        <begin position="25"/>
        <end position="43"/>
    </location>
</feature>
<name>A0A7N2M278_QUELO</name>
<sequence length="257" mass="27718">MSNSKDSSSDKPFPDDQQDHHDRPQNASDDTTMQEAENVTGTNVEIERDSSSVTPFMAQETGDHEGGDADDIVIEPQEGSSKKQGGHGDELGAIGSGVHKPKRKVELVDPPTLRDPICIVCSKQFGSWKAVFGHMRSHPGRHWRGVFPPPTGIWDPLRDIDQKASMPNIDPNIGPQAQEEIATTLLNVAQGVLQRLNDSDKNEGVIAISEASSSSLGRGLGIDLNQPQEKSPSTAPVLDLNKPAKEKDDDSSSDDGK</sequence>
<dbReference type="GeneID" id="115950499"/>
<dbReference type="EnsemblPlants" id="QL06p053745:mrna">
    <property type="protein sequence ID" value="QL06p053745:mrna:CDS:1"/>
    <property type="gene ID" value="QL06p053745"/>
</dbReference>
<evidence type="ECO:0000259" key="2">
    <source>
        <dbReference type="PROSITE" id="PS00028"/>
    </source>
</evidence>
<gene>
    <name evidence="3" type="primary">LOC115950499</name>
</gene>
<dbReference type="InParanoid" id="A0A7N2M278"/>
<dbReference type="Proteomes" id="UP000594261">
    <property type="component" value="Chromosome 6"/>
</dbReference>
<dbReference type="FunCoup" id="A0A7N2M278">
    <property type="interactions" value="27"/>
</dbReference>
<dbReference type="EMBL" id="LRBV02000006">
    <property type="status" value="NOT_ANNOTATED_CDS"/>
    <property type="molecule type" value="Genomic_DNA"/>
</dbReference>
<dbReference type="OMA" id="PPVCHIC"/>
<dbReference type="AlphaFoldDB" id="A0A7N2M278"/>
<protein>
    <recommendedName>
        <fullName evidence="2">C2H2-type domain-containing protein</fullName>
    </recommendedName>
</protein>
<dbReference type="PANTHER" id="PTHR47591">
    <property type="entry name" value="ZINC FINGER PROTEIN ZAT2-RELATED"/>
    <property type="match status" value="1"/>
</dbReference>
<feature type="compositionally biased region" description="Polar residues" evidence="1">
    <location>
        <begin position="225"/>
        <end position="234"/>
    </location>
</feature>
<feature type="region of interest" description="Disordered" evidence="1">
    <location>
        <begin position="1"/>
        <end position="96"/>
    </location>
</feature>
<feature type="compositionally biased region" description="Basic and acidic residues" evidence="1">
    <location>
        <begin position="242"/>
        <end position="257"/>
    </location>
</feature>
<evidence type="ECO:0000313" key="3">
    <source>
        <dbReference type="EnsemblPlants" id="QL06p053745:mrna:CDS:1"/>
    </source>
</evidence>
<feature type="domain" description="C2H2-type" evidence="2">
    <location>
        <begin position="118"/>
        <end position="138"/>
    </location>
</feature>
<accession>A0A7N2M278</accession>
<dbReference type="Gramene" id="QL06p053745:mrna">
    <property type="protein sequence ID" value="QL06p053745:mrna:CDS:1"/>
    <property type="gene ID" value="QL06p053745"/>
</dbReference>
<keyword evidence="4" id="KW-1185">Reference proteome</keyword>
<proteinExistence type="predicted"/>
<dbReference type="PANTHER" id="PTHR47591:SF13">
    <property type="entry name" value="OS02G0293900 PROTEIN"/>
    <property type="match status" value="1"/>
</dbReference>
<dbReference type="InterPro" id="IPR013087">
    <property type="entry name" value="Znf_C2H2_type"/>
</dbReference>
<feature type="compositionally biased region" description="Basic and acidic residues" evidence="1">
    <location>
        <begin position="7"/>
        <end position="24"/>
    </location>
</feature>
<reference evidence="3" key="2">
    <citation type="submission" date="2021-01" db="UniProtKB">
        <authorList>
            <consortium name="EnsemblPlants"/>
        </authorList>
    </citation>
    <scope>IDENTIFICATION</scope>
</reference>
<dbReference type="RefSeq" id="XP_030923552.1">
    <property type="nucleotide sequence ID" value="XM_031067692.1"/>
</dbReference>
<dbReference type="KEGG" id="qlo:115950499"/>